<protein>
    <submittedName>
        <fullName evidence="1">Uncharacterized protein</fullName>
    </submittedName>
</protein>
<dbReference type="RefSeq" id="WP_153469822.1">
    <property type="nucleotide sequence ID" value="NZ_WBOF01000004.1"/>
</dbReference>
<evidence type="ECO:0000313" key="1">
    <source>
        <dbReference type="EMBL" id="MQS17260.1"/>
    </source>
</evidence>
<sequence length="131" mass="14759">MTPTASKRSAQIHDRLSGRAQRALEDQKKKLAEHWDRFKDMDPRIINASGLFKGLELRQQLIEMWSSVVGQCALRNASLVFQDAIANAERTVDIGVTGGMGTHVSNARQEMYVEACQYFREEAESIYKALA</sequence>
<accession>A0A6N7L0K1</accession>
<evidence type="ECO:0000313" key="2">
    <source>
        <dbReference type="Proteomes" id="UP000450000"/>
    </source>
</evidence>
<dbReference type="AlphaFoldDB" id="A0A6N7L0K1"/>
<name>A0A6N7L0K1_9ACTN</name>
<dbReference type="Proteomes" id="UP000450000">
    <property type="component" value="Unassembled WGS sequence"/>
</dbReference>
<proteinExistence type="predicted"/>
<dbReference type="EMBL" id="WBOF01000004">
    <property type="protein sequence ID" value="MQS17260.1"/>
    <property type="molecule type" value="Genomic_DNA"/>
</dbReference>
<dbReference type="OrthoDB" id="9828590at2"/>
<gene>
    <name evidence="1" type="ORF">F7Q99_35050</name>
</gene>
<comment type="caution">
    <text evidence="1">The sequence shown here is derived from an EMBL/GenBank/DDBJ whole genome shotgun (WGS) entry which is preliminary data.</text>
</comment>
<keyword evidence="2" id="KW-1185">Reference proteome</keyword>
<reference evidence="1 2" key="1">
    <citation type="submission" date="2019-09" db="EMBL/GenBank/DDBJ databases">
        <title>Genome Sequences of Streptomyces kaniharaensis ATCC 21070.</title>
        <authorList>
            <person name="Zhu W."/>
            <person name="De Crecy-Lagard V."/>
            <person name="Richards N.G."/>
        </authorList>
    </citation>
    <scope>NUCLEOTIDE SEQUENCE [LARGE SCALE GENOMIC DNA]</scope>
    <source>
        <strain evidence="1 2">SF-557</strain>
    </source>
</reference>
<organism evidence="1 2">
    <name type="scientific">Streptomyces kaniharaensis</name>
    <dbReference type="NCBI Taxonomy" id="212423"/>
    <lineage>
        <taxon>Bacteria</taxon>
        <taxon>Bacillati</taxon>
        <taxon>Actinomycetota</taxon>
        <taxon>Actinomycetes</taxon>
        <taxon>Kitasatosporales</taxon>
        <taxon>Streptomycetaceae</taxon>
        <taxon>Streptomyces</taxon>
    </lineage>
</organism>